<evidence type="ECO:0000259" key="9">
    <source>
        <dbReference type="Pfam" id="PF16178"/>
    </source>
</evidence>
<dbReference type="PANTHER" id="PTHR12308">
    <property type="entry name" value="ANOCTAMIN"/>
    <property type="match status" value="1"/>
</dbReference>
<accession>A0A7S1U4L4</accession>
<dbReference type="InterPro" id="IPR032394">
    <property type="entry name" value="Anoct_dimer"/>
</dbReference>
<feature type="transmembrane region" description="Helical" evidence="7">
    <location>
        <begin position="610"/>
        <end position="633"/>
    </location>
</feature>
<dbReference type="GO" id="GO:0005886">
    <property type="term" value="C:plasma membrane"/>
    <property type="evidence" value="ECO:0007669"/>
    <property type="project" value="UniProtKB-SubCell"/>
</dbReference>
<evidence type="ECO:0000256" key="7">
    <source>
        <dbReference type="SAM" id="Phobius"/>
    </source>
</evidence>
<dbReference type="GO" id="GO:0046983">
    <property type="term" value="F:protein dimerization activity"/>
    <property type="evidence" value="ECO:0007669"/>
    <property type="project" value="InterPro"/>
</dbReference>
<evidence type="ECO:0000256" key="4">
    <source>
        <dbReference type="ARBA" id="ARBA00022989"/>
    </source>
</evidence>
<name>A0A7S1U4L4_9STRA</name>
<keyword evidence="5 7" id="KW-0472">Membrane</keyword>
<evidence type="ECO:0000256" key="5">
    <source>
        <dbReference type="ARBA" id="ARBA00023136"/>
    </source>
</evidence>
<keyword evidence="2" id="KW-1003">Cell membrane</keyword>
<feature type="transmembrane region" description="Helical" evidence="7">
    <location>
        <begin position="666"/>
        <end position="688"/>
    </location>
</feature>
<dbReference type="InterPro" id="IPR007632">
    <property type="entry name" value="Anoctamin"/>
</dbReference>
<evidence type="ECO:0000256" key="6">
    <source>
        <dbReference type="ARBA" id="ARBA00023180"/>
    </source>
</evidence>
<evidence type="ECO:0000256" key="2">
    <source>
        <dbReference type="ARBA" id="ARBA00022475"/>
    </source>
</evidence>
<proteinExistence type="predicted"/>
<evidence type="ECO:0000256" key="3">
    <source>
        <dbReference type="ARBA" id="ARBA00022692"/>
    </source>
</evidence>
<feature type="transmembrane region" description="Helical" evidence="7">
    <location>
        <begin position="6"/>
        <end position="27"/>
    </location>
</feature>
<dbReference type="Pfam" id="PF04547">
    <property type="entry name" value="Anoctamin"/>
    <property type="match status" value="1"/>
</dbReference>
<feature type="transmembrane region" description="Helical" evidence="7">
    <location>
        <begin position="331"/>
        <end position="350"/>
    </location>
</feature>
<keyword evidence="4 7" id="KW-1133">Transmembrane helix</keyword>
<evidence type="ECO:0000256" key="1">
    <source>
        <dbReference type="ARBA" id="ARBA00004651"/>
    </source>
</evidence>
<feature type="transmembrane region" description="Helical" evidence="7">
    <location>
        <begin position="697"/>
        <end position="718"/>
    </location>
</feature>
<gene>
    <name evidence="10" type="ORF">PPAR1163_LOCUS13393</name>
</gene>
<dbReference type="Pfam" id="PF16178">
    <property type="entry name" value="Anoct_dimer"/>
    <property type="match status" value="1"/>
</dbReference>
<dbReference type="GO" id="GO:0005254">
    <property type="term" value="F:chloride channel activity"/>
    <property type="evidence" value="ECO:0007669"/>
    <property type="project" value="TreeGrafter"/>
</dbReference>
<reference evidence="10" key="1">
    <citation type="submission" date="2021-01" db="EMBL/GenBank/DDBJ databases">
        <authorList>
            <person name="Corre E."/>
            <person name="Pelletier E."/>
            <person name="Niang G."/>
            <person name="Scheremetjew M."/>
            <person name="Finn R."/>
            <person name="Kale V."/>
            <person name="Holt S."/>
            <person name="Cochrane G."/>
            <person name="Meng A."/>
            <person name="Brown T."/>
            <person name="Cohen L."/>
        </authorList>
    </citation>
    <scope>NUCLEOTIDE SEQUENCE</scope>
    <source>
        <strain evidence="10">CCMP2877</strain>
    </source>
</reference>
<dbReference type="EMBL" id="HBGJ01020623">
    <property type="protein sequence ID" value="CAD9255025.1"/>
    <property type="molecule type" value="Transcribed_RNA"/>
</dbReference>
<sequence>MVEQSIIDFIAAMGAMVVLGSLLYLVVSRAQRSMAEARKKQAKKAKDGTVIRLSQFPVDKFFKANGYSYDYVIAMPVYHKDKGFKGKKKSIQKEIKRYSVRRVAEAIAAAGMEVKLEWSNDFKMVLIKIRAPLKRLKQEGDRINYRVLLNPDNLKRRLEKGVEGKWAGVFYKDEKDEAHGLYRPFDYIYGPYDTKDEDGFQTVYATHAPSYAIFKSADRIKLIVSILEAPASAQVKGAGLDLARLDAHQVIDSHFPIHIVRELTTVQKPIMNIAQMPWNMPLEEIRSYFGEKVGLYFAWVAHYTTFLTYAAAAGFITWIDVVIEDTPNAALVVFFCFFMAIWATLFLEYWKRNEATLSMKWGTSEFEDEEQPRPGFLSDERTELINSPVTGHEVPFFPLSERAKVLRYSMACIVASITIVIICVSFAFYLKVLFVRDPLLYNGVDIGVFIPGIFNAIQIQIGNRLYGMLAIYLNDLENHRTDTEYEDYLIGKTFAFQFVNSYASLIYIAFLKDNVNTEDAARCIDYDGDGNGDCMQELGFQLGTILLMRLVVDNVLEIGLPAALRWYRNRDKPKDKPSTVPMRVADQAELEEYDVLMGTFEDYAEMIIQYGYTTMFVAAFPLAPLVALIASWIELRVDGYKLCYLTRRPQPRGAQDIGTWQNILEVIGFLASAINVGIFCFTGDFFFLRGLVTSHRFLVFVFLEHFLLMMKYLLAVAVPDMPEPVKIQGNRQDFMNSKIFGNAEDEDDDDIANEIAGAPADLSISVAVDPWDVMK</sequence>
<evidence type="ECO:0000313" key="10">
    <source>
        <dbReference type="EMBL" id="CAD9255025.1"/>
    </source>
</evidence>
<evidence type="ECO:0000259" key="8">
    <source>
        <dbReference type="Pfam" id="PF04547"/>
    </source>
</evidence>
<dbReference type="AlphaFoldDB" id="A0A7S1U4L4"/>
<keyword evidence="3 7" id="KW-0812">Transmembrane</keyword>
<organism evidence="10">
    <name type="scientific">Phaeomonas parva</name>
    <dbReference type="NCBI Taxonomy" id="124430"/>
    <lineage>
        <taxon>Eukaryota</taxon>
        <taxon>Sar</taxon>
        <taxon>Stramenopiles</taxon>
        <taxon>Ochrophyta</taxon>
        <taxon>Pinguiophyceae</taxon>
        <taxon>Pinguiochrysidales</taxon>
        <taxon>Pinguiochrysidaceae</taxon>
        <taxon>Phaeomonas</taxon>
    </lineage>
</organism>
<dbReference type="PANTHER" id="PTHR12308:SF73">
    <property type="entry name" value="ANOCTAMIN"/>
    <property type="match status" value="1"/>
</dbReference>
<protein>
    <recommendedName>
        <fullName evidence="11">Anoctamin dimerisation domain-containing protein</fullName>
    </recommendedName>
</protein>
<feature type="domain" description="Anoctamin transmembrane" evidence="8">
    <location>
        <begin position="285"/>
        <end position="731"/>
    </location>
</feature>
<dbReference type="InterPro" id="IPR049452">
    <property type="entry name" value="Anoctamin_TM"/>
</dbReference>
<feature type="transmembrane region" description="Helical" evidence="7">
    <location>
        <begin position="296"/>
        <end position="319"/>
    </location>
</feature>
<comment type="subcellular location">
    <subcellularLocation>
        <location evidence="1">Cell membrane</location>
        <topology evidence="1">Multi-pass membrane protein</topology>
    </subcellularLocation>
</comment>
<feature type="transmembrane region" description="Helical" evidence="7">
    <location>
        <begin position="439"/>
        <end position="457"/>
    </location>
</feature>
<feature type="domain" description="Anoctamin dimerisation" evidence="9">
    <location>
        <begin position="62"/>
        <end position="259"/>
    </location>
</feature>
<evidence type="ECO:0008006" key="11">
    <source>
        <dbReference type="Google" id="ProtNLM"/>
    </source>
</evidence>
<feature type="transmembrane region" description="Helical" evidence="7">
    <location>
        <begin position="405"/>
        <end position="427"/>
    </location>
</feature>
<keyword evidence="6" id="KW-0325">Glycoprotein</keyword>